<keyword evidence="3" id="KW-1185">Reference proteome</keyword>
<reference evidence="2 3" key="1">
    <citation type="journal article" date="2018" name="Sci. Rep.">
        <title>Comparative analysis of the Pocillopora damicornis genome highlights role of immune system in coral evolution.</title>
        <authorList>
            <person name="Cunning R."/>
            <person name="Bay R.A."/>
            <person name="Gillette P."/>
            <person name="Baker A.C."/>
            <person name="Traylor-Knowles N."/>
        </authorList>
    </citation>
    <scope>NUCLEOTIDE SEQUENCE [LARGE SCALE GENOMIC DNA]</scope>
    <source>
        <strain evidence="2">RSMAS</strain>
        <tissue evidence="2">Whole animal</tissue>
    </source>
</reference>
<dbReference type="Proteomes" id="UP000275408">
    <property type="component" value="Unassembled WGS sequence"/>
</dbReference>
<dbReference type="OrthoDB" id="5984441at2759"/>
<dbReference type="Pfam" id="PF13349">
    <property type="entry name" value="DUF4097"/>
    <property type="match status" value="1"/>
</dbReference>
<protein>
    <recommendedName>
        <fullName evidence="1">DUF4097 domain-containing protein</fullName>
    </recommendedName>
</protein>
<sequence>MFRVEKLLKYVTRATNCLNRRQIRGKTQDVFAWKMDASSKDTPFIVVQSPYTVKIQPVNPMEYIENVDTDGQSVKGNVYLETDDEGDLAPDLKNSFMKDINFNVRPVSSNSKDYLEVTCSEQQQYQYPTKNITLHFQVPAACGVDINVRGDASIDIKDLEGGPFEMVTNQGACCLKNLKGSSLRASSNYGDIICQSQLLFEHGFLETKKKGTISVKKLQGKEFNLKTEHGDVDVGATYLLKAKFASKSGCIKLGDVHGFTEIRAEDGNISIGSTAGQLEAFTGRGSIDVNLSQHEDVVLNTNEGDITVKCLQESFSSEFLVRSKHIHVDSNIDVVIDKERAEGNFTVMTGELNKKDKKEEGVKTIKAEAKLGTVKFEKEDWFSSLKLS</sequence>
<dbReference type="InterPro" id="IPR025164">
    <property type="entry name" value="Toastrack_DUF4097"/>
</dbReference>
<dbReference type="STRING" id="46731.A0A3M6TDN9"/>
<evidence type="ECO:0000313" key="3">
    <source>
        <dbReference type="Proteomes" id="UP000275408"/>
    </source>
</evidence>
<dbReference type="PANTHER" id="PTHR34094">
    <property type="match status" value="1"/>
</dbReference>
<feature type="domain" description="DUF4097" evidence="1">
    <location>
        <begin position="182"/>
        <end position="347"/>
    </location>
</feature>
<dbReference type="OMA" id="DCHISIV"/>
<proteinExistence type="predicted"/>
<dbReference type="EMBL" id="RCHS01003812">
    <property type="protein sequence ID" value="RMX39483.1"/>
    <property type="molecule type" value="Genomic_DNA"/>
</dbReference>
<dbReference type="AlphaFoldDB" id="A0A3M6TDN9"/>
<gene>
    <name evidence="2" type="ORF">pdam_00015594</name>
</gene>
<organism evidence="2 3">
    <name type="scientific">Pocillopora damicornis</name>
    <name type="common">Cauliflower coral</name>
    <name type="synonym">Millepora damicornis</name>
    <dbReference type="NCBI Taxonomy" id="46731"/>
    <lineage>
        <taxon>Eukaryota</taxon>
        <taxon>Metazoa</taxon>
        <taxon>Cnidaria</taxon>
        <taxon>Anthozoa</taxon>
        <taxon>Hexacorallia</taxon>
        <taxon>Scleractinia</taxon>
        <taxon>Astrocoeniina</taxon>
        <taxon>Pocilloporidae</taxon>
        <taxon>Pocillopora</taxon>
    </lineage>
</organism>
<evidence type="ECO:0000313" key="2">
    <source>
        <dbReference type="EMBL" id="RMX39483.1"/>
    </source>
</evidence>
<dbReference type="Gene3D" id="2.160.20.120">
    <property type="match status" value="1"/>
</dbReference>
<accession>A0A3M6TDN9</accession>
<dbReference type="PANTHER" id="PTHR34094:SF1">
    <property type="entry name" value="PROTEIN FAM185A"/>
    <property type="match status" value="1"/>
</dbReference>
<comment type="caution">
    <text evidence="2">The sequence shown here is derived from an EMBL/GenBank/DDBJ whole genome shotgun (WGS) entry which is preliminary data.</text>
</comment>
<evidence type="ECO:0000259" key="1">
    <source>
        <dbReference type="Pfam" id="PF13349"/>
    </source>
</evidence>
<name>A0A3M6TDN9_POCDA</name>